<comment type="subunit">
    <text evidence="3">Homotrimer.</text>
</comment>
<evidence type="ECO:0000256" key="1">
    <source>
        <dbReference type="ARBA" id="ARBA00022801"/>
    </source>
</evidence>
<organism evidence="4 5">
    <name type="scientific">Sulfolobus tengchongensis</name>
    <dbReference type="NCBI Taxonomy" id="207809"/>
    <lineage>
        <taxon>Archaea</taxon>
        <taxon>Thermoproteota</taxon>
        <taxon>Thermoprotei</taxon>
        <taxon>Sulfolobales</taxon>
        <taxon>Sulfolobaceae</taxon>
        <taxon>Sulfolobus</taxon>
    </lineage>
</organism>
<dbReference type="EMBL" id="CP146016">
    <property type="protein sequence ID" value="WWQ59927.1"/>
    <property type="molecule type" value="Genomic_DNA"/>
</dbReference>
<evidence type="ECO:0000256" key="2">
    <source>
        <dbReference type="ARBA" id="ARBA00023080"/>
    </source>
</evidence>
<keyword evidence="2 3" id="KW-0546">Nucleotide metabolism</keyword>
<sequence>MILSDRDLRYYLEKGWIKIDPLNGDTVRENGVDLRVGNEIARFKKTDRIFDPDNPDPSFFEIEKGEEFIISPYEHVLLTTEEYVELPNDIMAFVNLRSSFARLGLFIPPTIVDAGFKGQITIEVIGSEFPVKLKKGMRFIHLIFARTLTPVEYPYQGKYQGQKGVTLPRFNSRISNSYSQHQSI</sequence>
<dbReference type="CDD" id="cd07557">
    <property type="entry name" value="trimeric_dUTPase"/>
    <property type="match status" value="1"/>
</dbReference>
<evidence type="ECO:0000313" key="4">
    <source>
        <dbReference type="EMBL" id="WWQ59927.1"/>
    </source>
</evidence>
<dbReference type="SUPFAM" id="SSF51283">
    <property type="entry name" value="dUTPase-like"/>
    <property type="match status" value="1"/>
</dbReference>
<dbReference type="InterPro" id="IPR011962">
    <property type="entry name" value="dCTP_deaminase"/>
</dbReference>
<dbReference type="Pfam" id="PF22769">
    <property type="entry name" value="DCD"/>
    <property type="match status" value="1"/>
</dbReference>
<dbReference type="EC" id="3.5.4.13" evidence="3"/>
<feature type="binding site" evidence="3">
    <location>
        <position position="155"/>
    </location>
    <ligand>
        <name>dCTP</name>
        <dbReference type="ChEBI" id="CHEBI:61481"/>
    </ligand>
</feature>
<proteinExistence type="inferred from homology"/>
<evidence type="ECO:0000256" key="3">
    <source>
        <dbReference type="HAMAP-Rule" id="MF_00146"/>
    </source>
</evidence>
<feature type="binding site" evidence="3">
    <location>
        <position position="113"/>
    </location>
    <ligand>
        <name>dCTP</name>
        <dbReference type="ChEBI" id="CHEBI:61481"/>
    </ligand>
</feature>
<dbReference type="AlphaFoldDB" id="A0AAX4KYY8"/>
<comment type="pathway">
    <text evidence="3">Pyrimidine metabolism; dUMP biosynthesis; dUMP from dCTP (dUTP route): step 1/2.</text>
</comment>
<dbReference type="InterPro" id="IPR036157">
    <property type="entry name" value="dUTPase-like_sf"/>
</dbReference>
<comment type="catalytic activity">
    <reaction evidence="3">
        <text>dCTP + H2O + H(+) = dUTP + NH4(+)</text>
        <dbReference type="Rhea" id="RHEA:22680"/>
        <dbReference type="ChEBI" id="CHEBI:15377"/>
        <dbReference type="ChEBI" id="CHEBI:15378"/>
        <dbReference type="ChEBI" id="CHEBI:28938"/>
        <dbReference type="ChEBI" id="CHEBI:61481"/>
        <dbReference type="ChEBI" id="CHEBI:61555"/>
        <dbReference type="EC" id="3.5.4.13"/>
    </reaction>
</comment>
<reference evidence="4 5" key="1">
    <citation type="submission" date="2024-02" db="EMBL/GenBank/DDBJ databases">
        <title>STSV induces naive adaptation in Sulfolobus.</title>
        <authorList>
            <person name="Xiang X."/>
            <person name="Song M."/>
        </authorList>
    </citation>
    <scope>NUCLEOTIDE SEQUENCE [LARGE SCALE GENOMIC DNA]</scope>
    <source>
        <strain evidence="4 5">RT2</strain>
    </source>
</reference>
<dbReference type="InterPro" id="IPR033704">
    <property type="entry name" value="dUTPase_trimeric"/>
</dbReference>
<dbReference type="NCBIfam" id="TIGR02274">
    <property type="entry name" value="dCTP_deam"/>
    <property type="match status" value="1"/>
</dbReference>
<evidence type="ECO:0000313" key="5">
    <source>
        <dbReference type="Proteomes" id="UP001432202"/>
    </source>
</evidence>
<protein>
    <recommendedName>
        <fullName evidence="3">dCTP deaminase</fullName>
        <ecNumber evidence="3">3.5.4.13</ecNumber>
    </recommendedName>
    <alternativeName>
        <fullName evidence="3">Deoxycytidine triphosphate deaminase</fullName>
    </alternativeName>
</protein>
<dbReference type="GO" id="GO:0008829">
    <property type="term" value="F:dCTP deaminase activity"/>
    <property type="evidence" value="ECO:0007669"/>
    <property type="project" value="UniProtKB-UniRule"/>
</dbReference>
<feature type="binding site" evidence="3">
    <location>
        <position position="162"/>
    </location>
    <ligand>
        <name>dCTP</name>
        <dbReference type="ChEBI" id="CHEBI:61481"/>
    </ligand>
</feature>
<dbReference type="GO" id="GO:0000166">
    <property type="term" value="F:nucleotide binding"/>
    <property type="evidence" value="ECO:0007669"/>
    <property type="project" value="UniProtKB-KW"/>
</dbReference>
<feature type="binding site" evidence="3">
    <location>
        <begin position="97"/>
        <end position="102"/>
    </location>
    <ligand>
        <name>dCTP</name>
        <dbReference type="ChEBI" id="CHEBI:61481"/>
    </ligand>
</feature>
<keyword evidence="1 3" id="KW-0378">Hydrolase</keyword>
<dbReference type="GeneID" id="89337245"/>
<dbReference type="Gene3D" id="2.70.40.10">
    <property type="match status" value="1"/>
</dbReference>
<gene>
    <name evidence="3 4" type="primary">dcd</name>
    <name evidence="4" type="ORF">V6M85_10710</name>
</gene>
<dbReference type="HAMAP" id="MF_00146">
    <property type="entry name" value="dCTP_deaminase"/>
    <property type="match status" value="1"/>
</dbReference>
<comment type="function">
    <text evidence="3">Catalyzes the deamination of dCTP to dUTP.</text>
</comment>
<dbReference type="RefSeq" id="WP_338599811.1">
    <property type="nucleotide sequence ID" value="NZ_CP146016.1"/>
</dbReference>
<dbReference type="PANTHER" id="PTHR42680">
    <property type="entry name" value="DCTP DEAMINASE"/>
    <property type="match status" value="1"/>
</dbReference>
<name>A0AAX4KYY8_9CREN</name>
<dbReference type="PANTHER" id="PTHR42680:SF3">
    <property type="entry name" value="DCTP DEAMINASE"/>
    <property type="match status" value="1"/>
</dbReference>
<comment type="caution">
    <text evidence="3">Lacks conserved residue(s) required for the propagation of feature annotation.</text>
</comment>
<keyword evidence="3" id="KW-0547">Nucleotide-binding</keyword>
<dbReference type="Proteomes" id="UP001432202">
    <property type="component" value="Chromosome"/>
</dbReference>
<dbReference type="GO" id="GO:0006229">
    <property type="term" value="P:dUTP biosynthetic process"/>
    <property type="evidence" value="ECO:0007669"/>
    <property type="project" value="UniProtKB-UniRule"/>
</dbReference>
<feature type="binding site" evidence="3">
    <location>
        <position position="158"/>
    </location>
    <ligand>
        <name>dCTP</name>
        <dbReference type="ChEBI" id="CHEBI:61481"/>
    </ligand>
</feature>
<accession>A0AAX4KYY8</accession>
<feature type="active site" description="Proton donor/acceptor" evidence="3">
    <location>
        <position position="123"/>
    </location>
</feature>
<keyword evidence="5" id="KW-1185">Reference proteome</keyword>
<comment type="similarity">
    <text evidence="3">Belongs to the dCTP deaminase family.</text>
</comment>